<dbReference type="AlphaFoldDB" id="A0AA95NEE3"/>
<feature type="chain" id="PRO_5041739399" evidence="2">
    <location>
        <begin position="22"/>
        <end position="67"/>
    </location>
</feature>
<feature type="compositionally biased region" description="Low complexity" evidence="1">
    <location>
        <begin position="56"/>
        <end position="67"/>
    </location>
</feature>
<evidence type="ECO:0000313" key="3">
    <source>
        <dbReference type="EMBL" id="WIT13542.1"/>
    </source>
</evidence>
<dbReference type="Proteomes" id="UP001177769">
    <property type="component" value="Chromosome"/>
</dbReference>
<accession>A0AA95NEE3</accession>
<feature type="region of interest" description="Disordered" evidence="1">
    <location>
        <begin position="48"/>
        <end position="67"/>
    </location>
</feature>
<evidence type="ECO:0000313" key="4">
    <source>
        <dbReference type="Proteomes" id="UP001177769"/>
    </source>
</evidence>
<protein>
    <submittedName>
        <fullName evidence="3">Uncharacterized protein</fullName>
    </submittedName>
</protein>
<keyword evidence="2" id="KW-0732">Signal</keyword>
<evidence type="ECO:0000256" key="1">
    <source>
        <dbReference type="SAM" id="MobiDB-lite"/>
    </source>
</evidence>
<dbReference type="RefSeq" id="WP_285234658.1">
    <property type="nucleotide sequence ID" value="NZ_CP116346.1"/>
</dbReference>
<name>A0AA95NEE3_9BURK</name>
<organism evidence="3 4">
    <name type="scientific">Paucibacter sediminis</name>
    <dbReference type="NCBI Taxonomy" id="3019553"/>
    <lineage>
        <taxon>Bacteria</taxon>
        <taxon>Pseudomonadati</taxon>
        <taxon>Pseudomonadota</taxon>
        <taxon>Betaproteobacteria</taxon>
        <taxon>Burkholderiales</taxon>
        <taxon>Sphaerotilaceae</taxon>
        <taxon>Roseateles</taxon>
    </lineage>
</organism>
<feature type="signal peptide" evidence="2">
    <location>
        <begin position="1"/>
        <end position="21"/>
    </location>
</feature>
<keyword evidence="4" id="KW-1185">Reference proteome</keyword>
<proteinExistence type="predicted"/>
<evidence type="ECO:0000256" key="2">
    <source>
        <dbReference type="SAM" id="SignalP"/>
    </source>
</evidence>
<gene>
    <name evidence="3" type="ORF">PFX98_07980</name>
</gene>
<sequence>MNLPVLKCVAATVIASTVGSAAWLASQLPGMDAAAGLHLADAAQAERRLALPPGPAASEPSAGPSAR</sequence>
<dbReference type="KEGG" id="pais:PFX98_07980"/>
<dbReference type="EMBL" id="CP116346">
    <property type="protein sequence ID" value="WIT13542.1"/>
    <property type="molecule type" value="Genomic_DNA"/>
</dbReference>
<reference evidence="3" key="1">
    <citation type="submission" date="2023-01" db="EMBL/GenBank/DDBJ databases">
        <title>Whole genome sequence of Paucibacter sp. S2-9 isolated from pond sediment.</title>
        <authorList>
            <person name="Jung J.Y."/>
        </authorList>
    </citation>
    <scope>NUCLEOTIDE SEQUENCE</scope>
    <source>
        <strain evidence="3">S2-9</strain>
    </source>
</reference>